<dbReference type="GO" id="GO:0006355">
    <property type="term" value="P:regulation of DNA-templated transcription"/>
    <property type="evidence" value="ECO:0007669"/>
    <property type="project" value="TreeGrafter"/>
</dbReference>
<evidence type="ECO:0000259" key="1">
    <source>
        <dbReference type="Pfam" id="PF08753"/>
    </source>
</evidence>
<accession>A0AAV3UPU0</accession>
<dbReference type="Gene3D" id="3.30.70.1150">
    <property type="entry name" value="ACT-like. Chain A, domain 2"/>
    <property type="match status" value="1"/>
</dbReference>
<reference evidence="2 3" key="1">
    <citation type="journal article" date="2019" name="Int. J. Syst. Evol. Microbiol.">
        <title>The Global Catalogue of Microorganisms (GCM) 10K type strain sequencing project: providing services to taxonomists for standard genome sequencing and annotation.</title>
        <authorList>
            <consortium name="The Broad Institute Genomics Platform"/>
            <consortium name="The Broad Institute Genome Sequencing Center for Infectious Disease"/>
            <person name="Wu L."/>
            <person name="Ma J."/>
        </authorList>
    </citation>
    <scope>NUCLEOTIDE SEQUENCE [LARGE SCALE GENOMIC DNA]</scope>
    <source>
        <strain evidence="2 3">JCM 17504</strain>
    </source>
</reference>
<evidence type="ECO:0000313" key="2">
    <source>
        <dbReference type="EMBL" id="GAA5062226.1"/>
    </source>
</evidence>
<dbReference type="EMBL" id="BAABKX010000022">
    <property type="protein sequence ID" value="GAA5062226.1"/>
    <property type="molecule type" value="Genomic_DNA"/>
</dbReference>
<dbReference type="PANTHER" id="PTHR34719">
    <property type="entry name" value="NICKEL-RESPONSIVE REGULATOR"/>
    <property type="match status" value="1"/>
</dbReference>
<dbReference type="InterPro" id="IPR050192">
    <property type="entry name" value="CopG/NikR_regulator"/>
</dbReference>
<organism evidence="2 3">
    <name type="scientific">Haladaptatus pallidirubidus</name>
    <dbReference type="NCBI Taxonomy" id="1008152"/>
    <lineage>
        <taxon>Archaea</taxon>
        <taxon>Methanobacteriati</taxon>
        <taxon>Methanobacteriota</taxon>
        <taxon>Stenosarchaea group</taxon>
        <taxon>Halobacteria</taxon>
        <taxon>Halobacteriales</taxon>
        <taxon>Haladaptataceae</taxon>
        <taxon>Haladaptatus</taxon>
    </lineage>
</organism>
<dbReference type="Proteomes" id="UP001501729">
    <property type="component" value="Unassembled WGS sequence"/>
</dbReference>
<dbReference type="SUPFAM" id="SSF55021">
    <property type="entry name" value="ACT-like"/>
    <property type="match status" value="1"/>
</dbReference>
<gene>
    <name evidence="2" type="ORF">GCM10025751_49250</name>
</gene>
<dbReference type="Pfam" id="PF08753">
    <property type="entry name" value="NikR_C"/>
    <property type="match status" value="1"/>
</dbReference>
<comment type="caution">
    <text evidence="2">The sequence shown here is derived from an EMBL/GenBank/DDBJ whole genome shotgun (WGS) entry which is preliminary data.</text>
</comment>
<name>A0AAV3UPU0_9EURY</name>
<feature type="domain" description="Transcription factor NikR nickel binding C-terminal" evidence="1">
    <location>
        <begin position="21"/>
        <end position="91"/>
    </location>
</feature>
<dbReference type="InterPro" id="IPR045865">
    <property type="entry name" value="ACT-like_dom_sf"/>
</dbReference>
<keyword evidence="3" id="KW-1185">Reference proteome</keyword>
<dbReference type="PANTHER" id="PTHR34719:SF2">
    <property type="entry name" value="NICKEL-RESPONSIVE REGULATOR"/>
    <property type="match status" value="1"/>
</dbReference>
<evidence type="ECO:0000313" key="3">
    <source>
        <dbReference type="Proteomes" id="UP001501729"/>
    </source>
</evidence>
<dbReference type="InterPro" id="IPR027271">
    <property type="entry name" value="Acetolactate_synth/TF_NikR_C"/>
</dbReference>
<dbReference type="AlphaFoldDB" id="A0AAV3UPU0"/>
<sequence>MQEYIEGHACLEEAQGDIVAAVIFDYEHHDVIEELHTIQHAYQDVINTTSHVHQGEWCLETVFCTGEAARIRQLVYQIRDFDAVGRVKLMLLQRFRNRSATDLFAGP</sequence>
<proteinExistence type="predicted"/>
<dbReference type="GO" id="GO:0003677">
    <property type="term" value="F:DNA binding"/>
    <property type="evidence" value="ECO:0007669"/>
    <property type="project" value="TreeGrafter"/>
</dbReference>
<protein>
    <recommendedName>
        <fullName evidence="1">Transcription factor NikR nickel binding C-terminal domain-containing protein</fullName>
    </recommendedName>
</protein>
<dbReference type="InterPro" id="IPR014864">
    <property type="entry name" value="TF_NikR_Ni-bd_C"/>
</dbReference>